<evidence type="ECO:0000313" key="2">
    <source>
        <dbReference type="Proteomes" id="UP001153714"/>
    </source>
</evidence>
<dbReference type="OrthoDB" id="7499377at2759"/>
<dbReference type="Proteomes" id="UP001153714">
    <property type="component" value="Chromosome 21"/>
</dbReference>
<dbReference type="AlphaFoldDB" id="A0A9N9R4W5"/>
<organism evidence="1 2">
    <name type="scientific">Diatraea saccharalis</name>
    <name type="common">sugarcane borer</name>
    <dbReference type="NCBI Taxonomy" id="40085"/>
    <lineage>
        <taxon>Eukaryota</taxon>
        <taxon>Metazoa</taxon>
        <taxon>Ecdysozoa</taxon>
        <taxon>Arthropoda</taxon>
        <taxon>Hexapoda</taxon>
        <taxon>Insecta</taxon>
        <taxon>Pterygota</taxon>
        <taxon>Neoptera</taxon>
        <taxon>Endopterygota</taxon>
        <taxon>Lepidoptera</taxon>
        <taxon>Glossata</taxon>
        <taxon>Ditrysia</taxon>
        <taxon>Pyraloidea</taxon>
        <taxon>Crambidae</taxon>
        <taxon>Crambinae</taxon>
        <taxon>Diatraea</taxon>
    </lineage>
</organism>
<gene>
    <name evidence="1" type="ORF">DIATSA_LOCUS7858</name>
</gene>
<proteinExistence type="predicted"/>
<protein>
    <submittedName>
        <fullName evidence="1">Uncharacterized protein</fullName>
    </submittedName>
</protein>
<keyword evidence="2" id="KW-1185">Reference proteome</keyword>
<sequence length="96" mass="11598">MMIIYAEIDNALHFDDYKRIIDLALKWPWKETHFVIAENCFGCGINTRYISPPHFSMNMNLEDILYLLQNPQFWCYNCKYCVYDHFPRDECIFCAI</sequence>
<accession>A0A9N9R4W5</accession>
<name>A0A9N9R4W5_9NEOP</name>
<reference evidence="1" key="1">
    <citation type="submission" date="2021-12" db="EMBL/GenBank/DDBJ databases">
        <authorList>
            <person name="King R."/>
        </authorList>
    </citation>
    <scope>NUCLEOTIDE SEQUENCE</scope>
</reference>
<reference evidence="1" key="2">
    <citation type="submission" date="2022-10" db="EMBL/GenBank/DDBJ databases">
        <authorList>
            <consortium name="ENA_rothamsted_submissions"/>
            <consortium name="culmorum"/>
            <person name="King R."/>
        </authorList>
    </citation>
    <scope>NUCLEOTIDE SEQUENCE</scope>
</reference>
<dbReference type="EMBL" id="OU893352">
    <property type="protein sequence ID" value="CAG9790188.1"/>
    <property type="molecule type" value="Genomic_DNA"/>
</dbReference>
<evidence type="ECO:0000313" key="1">
    <source>
        <dbReference type="EMBL" id="CAG9790188.1"/>
    </source>
</evidence>